<organism evidence="2">
    <name type="scientific">Streptomyces anulatus</name>
    <name type="common">Streptomyces chrysomallus</name>
    <dbReference type="NCBI Taxonomy" id="1892"/>
    <lineage>
        <taxon>Bacteria</taxon>
        <taxon>Bacillati</taxon>
        <taxon>Actinomycetota</taxon>
        <taxon>Actinomycetes</taxon>
        <taxon>Kitasatosporales</taxon>
        <taxon>Streptomycetaceae</taxon>
        <taxon>Streptomyces</taxon>
    </lineage>
</organism>
<evidence type="ECO:0000313" key="2">
    <source>
        <dbReference type="EMBL" id="NEB84724.1"/>
    </source>
</evidence>
<reference evidence="2" key="1">
    <citation type="submission" date="2020-01" db="EMBL/GenBank/DDBJ databases">
        <title>Insect and environment-associated Actinomycetes.</title>
        <authorList>
            <person name="Currrie C."/>
            <person name="Chevrette M."/>
            <person name="Carlson C."/>
            <person name="Stubbendieck R."/>
            <person name="Wendt-Pienkowski E."/>
        </authorList>
    </citation>
    <scope>NUCLEOTIDE SEQUENCE</scope>
    <source>
        <strain evidence="2">SID505</strain>
    </source>
</reference>
<name>A0A6G3SP34_STRAQ</name>
<sequence>MTSVRRPSRSIMALGTSEGLIMAETLPDPASDDTTRFEVAPDPDGTLIPIPSQAPRGKPIRDDARITVGPRQERGYYVQIYNGPSDPPGEVEEAISDLLSDLLTETGQKAIEDALFVGAPAVLEFLASAAGVLASVLTTSPLLNEQFFRGVMEDGTAVVYVVLTPKDQ</sequence>
<proteinExistence type="predicted"/>
<gene>
    <name evidence="2" type="ORF">G3I43_11145</name>
</gene>
<dbReference type="AlphaFoldDB" id="A0A6G3SP34"/>
<dbReference type="RefSeq" id="WP_164257296.1">
    <property type="nucleotide sequence ID" value="NZ_JAAGLK010000217.1"/>
</dbReference>
<evidence type="ECO:0000256" key="1">
    <source>
        <dbReference type="SAM" id="MobiDB-lite"/>
    </source>
</evidence>
<comment type="caution">
    <text evidence="2">The sequence shown here is derived from an EMBL/GenBank/DDBJ whole genome shotgun (WGS) entry which is preliminary data.</text>
</comment>
<protein>
    <submittedName>
        <fullName evidence="2">Uncharacterized protein</fullName>
    </submittedName>
</protein>
<dbReference type="EMBL" id="JAAGMK010000295">
    <property type="protein sequence ID" value="NEB84724.1"/>
    <property type="molecule type" value="Genomic_DNA"/>
</dbReference>
<feature type="region of interest" description="Disordered" evidence="1">
    <location>
        <begin position="39"/>
        <end position="62"/>
    </location>
</feature>
<accession>A0A6G3SP34</accession>